<feature type="transmembrane region" description="Helical" evidence="1">
    <location>
        <begin position="50"/>
        <end position="71"/>
    </location>
</feature>
<dbReference type="Proteomes" id="UP000319263">
    <property type="component" value="Chromosome"/>
</dbReference>
<accession>A0A516PUX1</accession>
<sequence>MIDWLSLLIVAVVSIATTAVFALLLAFAIRLLSDARLAGEEGRRSGPASVGGWTLLILIGMMIAFGLYLIIPQFH</sequence>
<keyword evidence="1" id="KW-1133">Transmembrane helix</keyword>
<gene>
    <name evidence="2" type="ORF">FOE78_02800</name>
</gene>
<keyword evidence="3" id="KW-1185">Reference proteome</keyword>
<name>A0A516PUX1_9ACTN</name>
<feature type="transmembrane region" description="Helical" evidence="1">
    <location>
        <begin position="6"/>
        <end position="29"/>
    </location>
</feature>
<evidence type="ECO:0000313" key="3">
    <source>
        <dbReference type="Proteomes" id="UP000319263"/>
    </source>
</evidence>
<keyword evidence="1" id="KW-0812">Transmembrane</keyword>
<protein>
    <submittedName>
        <fullName evidence="2">Uncharacterized protein</fullName>
    </submittedName>
</protein>
<reference evidence="2 3" key="1">
    <citation type="submission" date="2019-07" db="EMBL/GenBank/DDBJ databases">
        <title>Microlunatus dokdonensis sp. nov. isolated from the rhizospheric soil of the wild plant Elymus tsukushiensis.</title>
        <authorList>
            <person name="Ghim S.-Y."/>
            <person name="Hwang Y.-J."/>
            <person name="Son J.-S."/>
            <person name="Shin J.-H."/>
        </authorList>
    </citation>
    <scope>NUCLEOTIDE SEQUENCE [LARGE SCALE GENOMIC DNA]</scope>
    <source>
        <strain evidence="2 3">KUDC0627</strain>
    </source>
</reference>
<organism evidence="2 3">
    <name type="scientific">Microlunatus elymi</name>
    <dbReference type="NCBI Taxonomy" id="2596828"/>
    <lineage>
        <taxon>Bacteria</taxon>
        <taxon>Bacillati</taxon>
        <taxon>Actinomycetota</taxon>
        <taxon>Actinomycetes</taxon>
        <taxon>Propionibacteriales</taxon>
        <taxon>Propionibacteriaceae</taxon>
        <taxon>Microlunatus</taxon>
    </lineage>
</organism>
<evidence type="ECO:0000256" key="1">
    <source>
        <dbReference type="SAM" id="Phobius"/>
    </source>
</evidence>
<dbReference type="OrthoDB" id="3177419at2"/>
<keyword evidence="1" id="KW-0472">Membrane</keyword>
<proteinExistence type="predicted"/>
<dbReference type="RefSeq" id="WP_143984971.1">
    <property type="nucleotide sequence ID" value="NZ_CP041692.1"/>
</dbReference>
<dbReference type="KEGG" id="mik:FOE78_02800"/>
<dbReference type="EMBL" id="CP041692">
    <property type="protein sequence ID" value="QDP94986.1"/>
    <property type="molecule type" value="Genomic_DNA"/>
</dbReference>
<dbReference type="AlphaFoldDB" id="A0A516PUX1"/>
<evidence type="ECO:0000313" key="2">
    <source>
        <dbReference type="EMBL" id="QDP94986.1"/>
    </source>
</evidence>